<organism evidence="1 2">
    <name type="scientific">Streptomyces phage Yosif</name>
    <dbReference type="NCBI Taxonomy" id="2201421"/>
    <lineage>
        <taxon>Viruses</taxon>
        <taxon>Duplodnaviria</taxon>
        <taxon>Heunggongvirae</taxon>
        <taxon>Uroviricota</taxon>
        <taxon>Caudoviricetes</taxon>
        <taxon>Arquatrovirinae</taxon>
        <taxon>Yosifvirus</taxon>
        <taxon>Yosifvirus yosif</taxon>
    </lineage>
</organism>
<evidence type="ECO:0000313" key="2">
    <source>
        <dbReference type="Proteomes" id="UP000250856"/>
    </source>
</evidence>
<name>A0A2Z4QCE8_9CAUD</name>
<dbReference type="KEGG" id="vg:64470582"/>
<sequence length="100" mass="10219">MAPVPKRFFRGSAPTTQTAVYVVPTGAQGIITNIVVTNSATTAASILIRIGAIAIVPNTPIPANGVFTLDISQVMQEGTMVDVQGSSTALGVHISGVEVL</sequence>
<proteinExistence type="predicted"/>
<dbReference type="EMBL" id="MH248947">
    <property type="protein sequence ID" value="AWY07586.1"/>
    <property type="molecule type" value="Genomic_DNA"/>
</dbReference>
<protein>
    <submittedName>
        <fullName evidence="1">Uncharacterized protein</fullName>
    </submittedName>
</protein>
<dbReference type="RefSeq" id="YP_010054664.1">
    <property type="nucleotide sequence ID" value="NC_054656.1"/>
</dbReference>
<dbReference type="Proteomes" id="UP000250856">
    <property type="component" value="Segment"/>
</dbReference>
<accession>A0A2Z4QCE8</accession>
<gene>
    <name evidence="1" type="primary">22</name>
    <name evidence="1" type="ORF">SEA_YOSIF_22</name>
</gene>
<dbReference type="GeneID" id="64470582"/>
<reference evidence="2" key="1">
    <citation type="submission" date="2018-04" db="EMBL/GenBank/DDBJ databases">
        <authorList>
            <person name="Go L.Y."/>
            <person name="Mitchell J.A."/>
        </authorList>
    </citation>
    <scope>NUCLEOTIDE SEQUENCE [LARGE SCALE GENOMIC DNA]</scope>
</reference>
<evidence type="ECO:0000313" key="1">
    <source>
        <dbReference type="EMBL" id="AWY07586.1"/>
    </source>
</evidence>
<keyword evidence="2" id="KW-1185">Reference proteome</keyword>